<dbReference type="AlphaFoldDB" id="A0A8J3AKU4"/>
<dbReference type="Proteomes" id="UP000619536">
    <property type="component" value="Unassembled WGS sequence"/>
</dbReference>
<dbReference type="PANTHER" id="PTHR42901">
    <property type="entry name" value="ALCOHOL DEHYDROGENASE"/>
    <property type="match status" value="1"/>
</dbReference>
<protein>
    <submittedName>
        <fullName evidence="3">Oxidoreductase</fullName>
    </submittedName>
</protein>
<comment type="caution">
    <text evidence="3">The sequence shown here is derived from an EMBL/GenBank/DDBJ whole genome shotgun (WGS) entry which is preliminary data.</text>
</comment>
<dbReference type="InterPro" id="IPR036291">
    <property type="entry name" value="NAD(P)-bd_dom_sf"/>
</dbReference>
<name>A0A8J3AKU4_9BIFI</name>
<dbReference type="RefSeq" id="WP_188355312.1">
    <property type="nucleotide sequence ID" value="NZ_BMDH01000002.1"/>
</dbReference>
<accession>A0A8J3AKU4</accession>
<dbReference type="Gene3D" id="3.40.50.720">
    <property type="entry name" value="NAD(P)-binding Rossmann-like Domain"/>
    <property type="match status" value="1"/>
</dbReference>
<dbReference type="EMBL" id="BMDH01000002">
    <property type="protein sequence ID" value="GGI14619.1"/>
    <property type="molecule type" value="Genomic_DNA"/>
</dbReference>
<keyword evidence="4" id="KW-1185">Reference proteome</keyword>
<comment type="similarity">
    <text evidence="1">Belongs to the short-chain dehydrogenases/reductases (SDR) family.</text>
</comment>
<dbReference type="SUPFAM" id="SSF51735">
    <property type="entry name" value="NAD(P)-binding Rossmann-fold domains"/>
    <property type="match status" value="1"/>
</dbReference>
<dbReference type="PRINTS" id="PR00081">
    <property type="entry name" value="GDHRDH"/>
</dbReference>
<dbReference type="FunFam" id="3.40.50.720:FF:000047">
    <property type="entry name" value="NADP-dependent L-serine/L-allo-threonine dehydrogenase"/>
    <property type="match status" value="1"/>
</dbReference>
<gene>
    <name evidence="3" type="ORF">GCM10007377_11840</name>
</gene>
<reference evidence="3" key="2">
    <citation type="submission" date="2020-09" db="EMBL/GenBank/DDBJ databases">
        <authorList>
            <person name="Sun Q."/>
            <person name="Sedlacek I."/>
        </authorList>
    </citation>
    <scope>NUCLEOTIDE SEQUENCE</scope>
    <source>
        <strain evidence="3">CCM 8606</strain>
    </source>
</reference>
<organism evidence="3 4">
    <name type="scientific">Galliscardovia ingluviei</name>
    <dbReference type="NCBI Taxonomy" id="1769422"/>
    <lineage>
        <taxon>Bacteria</taxon>
        <taxon>Bacillati</taxon>
        <taxon>Actinomycetota</taxon>
        <taxon>Actinomycetes</taxon>
        <taxon>Bifidobacteriales</taxon>
        <taxon>Bifidobacteriaceae</taxon>
        <taxon>Galliscardovia</taxon>
    </lineage>
</organism>
<proteinExistence type="inferred from homology"/>
<dbReference type="GO" id="GO:0016616">
    <property type="term" value="F:oxidoreductase activity, acting on the CH-OH group of donors, NAD or NADP as acceptor"/>
    <property type="evidence" value="ECO:0007669"/>
    <property type="project" value="UniProtKB-ARBA"/>
</dbReference>
<dbReference type="InterPro" id="IPR002347">
    <property type="entry name" value="SDR_fam"/>
</dbReference>
<keyword evidence="2" id="KW-0560">Oxidoreductase</keyword>
<evidence type="ECO:0000313" key="3">
    <source>
        <dbReference type="EMBL" id="GGI14619.1"/>
    </source>
</evidence>
<reference evidence="3" key="1">
    <citation type="journal article" date="2014" name="Int. J. Syst. Evol. Microbiol.">
        <title>Complete genome sequence of Corynebacterium casei LMG S-19264T (=DSM 44701T), isolated from a smear-ripened cheese.</title>
        <authorList>
            <consortium name="US DOE Joint Genome Institute (JGI-PGF)"/>
            <person name="Walter F."/>
            <person name="Albersmeier A."/>
            <person name="Kalinowski J."/>
            <person name="Ruckert C."/>
        </authorList>
    </citation>
    <scope>NUCLEOTIDE SEQUENCE</scope>
    <source>
        <strain evidence="3">CCM 8606</strain>
    </source>
</reference>
<dbReference type="PANTHER" id="PTHR42901:SF1">
    <property type="entry name" value="ALCOHOL DEHYDROGENASE"/>
    <property type="match status" value="1"/>
</dbReference>
<sequence>MARILVTGASSGIGEATVRKLRQEGHDVIATARRQARLEKLAQQTGCQVIAADLTKDEELSKLVRGVLNGGPLDALVNNAGGARGSDAVADGKPEDWRTMYEINVMSTLRLTQALLPGLREHGGDVVFVTSTAAHETYMGGAGYTAAKHAEAMIPETMRLELVGEPVRIIEVCPGMVKTEEFSLNRLGSTDKAMDVYAGVDEPLLAEDIADVIAWTLSRPKHVNIDRVVVRPVVQANSWTVARTDTHGRQLPTSELA</sequence>
<evidence type="ECO:0000313" key="4">
    <source>
        <dbReference type="Proteomes" id="UP000619536"/>
    </source>
</evidence>
<dbReference type="Pfam" id="PF00106">
    <property type="entry name" value="adh_short"/>
    <property type="match status" value="1"/>
</dbReference>
<evidence type="ECO:0000256" key="2">
    <source>
        <dbReference type="ARBA" id="ARBA00023002"/>
    </source>
</evidence>
<evidence type="ECO:0000256" key="1">
    <source>
        <dbReference type="ARBA" id="ARBA00006484"/>
    </source>
</evidence>